<dbReference type="RefSeq" id="WP_277523821.1">
    <property type="nucleotide sequence ID" value="NZ_JAMQOT010000008.1"/>
</dbReference>
<dbReference type="SUPFAM" id="SSF52540">
    <property type="entry name" value="P-loop containing nucleoside triphosphate hydrolases"/>
    <property type="match status" value="1"/>
</dbReference>
<feature type="region of interest" description="Disordered" evidence="9">
    <location>
        <begin position="1"/>
        <end position="237"/>
    </location>
</feature>
<dbReference type="HAMAP" id="MF_00920">
    <property type="entry name" value="FtsY"/>
    <property type="match status" value="1"/>
</dbReference>
<feature type="compositionally biased region" description="Acidic residues" evidence="9">
    <location>
        <begin position="122"/>
        <end position="156"/>
    </location>
</feature>
<evidence type="ECO:0000256" key="4">
    <source>
        <dbReference type="ARBA" id="ARBA00022801"/>
    </source>
</evidence>
<feature type="compositionally biased region" description="Low complexity" evidence="9">
    <location>
        <begin position="82"/>
        <end position="100"/>
    </location>
</feature>
<keyword evidence="5 8" id="KW-0342">GTP-binding</keyword>
<dbReference type="PANTHER" id="PTHR43134">
    <property type="entry name" value="SIGNAL RECOGNITION PARTICLE RECEPTOR SUBUNIT ALPHA"/>
    <property type="match status" value="1"/>
</dbReference>
<feature type="compositionally biased region" description="Low complexity" evidence="9">
    <location>
        <begin position="51"/>
        <end position="70"/>
    </location>
</feature>
<dbReference type="Gene3D" id="1.20.120.140">
    <property type="entry name" value="Signal recognition particle SRP54, nucleotide-binding domain"/>
    <property type="match status" value="1"/>
</dbReference>
<feature type="compositionally biased region" description="Acidic residues" evidence="9">
    <location>
        <begin position="188"/>
        <end position="201"/>
    </location>
</feature>
<dbReference type="InterPro" id="IPR027417">
    <property type="entry name" value="P-loop_NTPase"/>
</dbReference>
<dbReference type="Pfam" id="PF00448">
    <property type="entry name" value="SRP54"/>
    <property type="match status" value="1"/>
</dbReference>
<keyword evidence="12" id="KW-1185">Reference proteome</keyword>
<evidence type="ECO:0000256" key="3">
    <source>
        <dbReference type="ARBA" id="ARBA00022741"/>
    </source>
</evidence>
<dbReference type="Gene3D" id="3.40.50.300">
    <property type="entry name" value="P-loop containing nucleotide triphosphate hydrolases"/>
    <property type="match status" value="1"/>
</dbReference>
<dbReference type="Pfam" id="PF02881">
    <property type="entry name" value="SRP54_N"/>
    <property type="match status" value="1"/>
</dbReference>
<feature type="binding site" evidence="8">
    <location>
        <begin position="477"/>
        <end position="480"/>
    </location>
    <ligand>
        <name>GTP</name>
        <dbReference type="ChEBI" id="CHEBI:37565"/>
    </ligand>
</feature>
<dbReference type="GO" id="GO:0005737">
    <property type="term" value="C:cytoplasm"/>
    <property type="evidence" value="ECO:0007669"/>
    <property type="project" value="UniProtKB-SubCell"/>
</dbReference>
<dbReference type="EMBL" id="JAMQOT010000008">
    <property type="protein sequence ID" value="MDF9747646.1"/>
    <property type="molecule type" value="Genomic_DNA"/>
</dbReference>
<comment type="similarity">
    <text evidence="8">Belongs to the GTP-binding SRP family. FtsY subfamily.</text>
</comment>
<comment type="caution">
    <text evidence="11">The sequence shown here is derived from an EMBL/GenBank/DDBJ whole genome shotgun (WGS) entry which is preliminary data.</text>
</comment>
<comment type="catalytic activity">
    <reaction evidence="8">
        <text>GTP + H2O = GDP + phosphate + H(+)</text>
        <dbReference type="Rhea" id="RHEA:19669"/>
        <dbReference type="ChEBI" id="CHEBI:15377"/>
        <dbReference type="ChEBI" id="CHEBI:15378"/>
        <dbReference type="ChEBI" id="CHEBI:37565"/>
        <dbReference type="ChEBI" id="CHEBI:43474"/>
        <dbReference type="ChEBI" id="CHEBI:58189"/>
        <dbReference type="EC" id="3.6.5.4"/>
    </reaction>
</comment>
<name>A0A9Q4Q3K2_9EURY</name>
<dbReference type="GO" id="GO:0005047">
    <property type="term" value="F:signal recognition particle binding"/>
    <property type="evidence" value="ECO:0007669"/>
    <property type="project" value="TreeGrafter"/>
</dbReference>
<dbReference type="SMART" id="SM00382">
    <property type="entry name" value="AAA"/>
    <property type="match status" value="1"/>
</dbReference>
<keyword evidence="2 8" id="KW-0963">Cytoplasm</keyword>
<evidence type="ECO:0000256" key="7">
    <source>
        <dbReference type="ARBA" id="ARBA00023170"/>
    </source>
</evidence>
<comment type="subunit">
    <text evidence="8">Part of the signal recognition particle protein translocation system, which is composed of SRP and FtsY.</text>
</comment>
<dbReference type="EC" id="3.6.5.4" evidence="8"/>
<feature type="domain" description="SRP54-type proteins GTP-binding" evidence="10">
    <location>
        <begin position="498"/>
        <end position="511"/>
    </location>
</feature>
<comment type="subcellular location">
    <subcellularLocation>
        <location evidence="8">Cell membrane</location>
        <topology evidence="8">Peripheral membrane protein</topology>
        <orientation evidence="8">Cytoplasmic side</orientation>
    </subcellularLocation>
    <subcellularLocation>
        <location evidence="8">Cytoplasm</location>
    </subcellularLocation>
</comment>
<dbReference type="InterPro" id="IPR000897">
    <property type="entry name" value="SRP54_GTPase_dom"/>
</dbReference>
<evidence type="ECO:0000256" key="6">
    <source>
        <dbReference type="ARBA" id="ARBA00023136"/>
    </source>
</evidence>
<dbReference type="InterPro" id="IPR036225">
    <property type="entry name" value="SRP/SRP_N"/>
</dbReference>
<keyword evidence="3 8" id="KW-0547">Nucleotide-binding</keyword>
<feature type="compositionally biased region" description="Acidic residues" evidence="9">
    <location>
        <begin position="101"/>
        <end position="115"/>
    </location>
</feature>
<dbReference type="SMART" id="SM00963">
    <property type="entry name" value="SRP54_N"/>
    <property type="match status" value="1"/>
</dbReference>
<evidence type="ECO:0000256" key="5">
    <source>
        <dbReference type="ARBA" id="ARBA00023134"/>
    </source>
</evidence>
<dbReference type="PROSITE" id="PS00300">
    <property type="entry name" value="SRP54"/>
    <property type="match status" value="1"/>
</dbReference>
<dbReference type="GO" id="GO:0006614">
    <property type="term" value="P:SRP-dependent cotranslational protein targeting to membrane"/>
    <property type="evidence" value="ECO:0007669"/>
    <property type="project" value="InterPro"/>
</dbReference>
<dbReference type="SMART" id="SM00962">
    <property type="entry name" value="SRP54"/>
    <property type="match status" value="1"/>
</dbReference>
<dbReference type="GO" id="GO:0005525">
    <property type="term" value="F:GTP binding"/>
    <property type="evidence" value="ECO:0007669"/>
    <property type="project" value="UniProtKB-UniRule"/>
</dbReference>
<dbReference type="FunFam" id="3.40.50.300:FF:000566">
    <property type="entry name" value="Signal recognition particle receptor subunit alpha"/>
    <property type="match status" value="1"/>
</dbReference>
<feature type="compositionally biased region" description="Basic and acidic residues" evidence="9">
    <location>
        <begin position="1"/>
        <end position="16"/>
    </location>
</feature>
<evidence type="ECO:0000313" key="12">
    <source>
        <dbReference type="Proteomes" id="UP001154061"/>
    </source>
</evidence>
<evidence type="ECO:0000313" key="11">
    <source>
        <dbReference type="EMBL" id="MDF9747646.1"/>
    </source>
</evidence>
<dbReference type="InterPro" id="IPR003593">
    <property type="entry name" value="AAA+_ATPase"/>
</dbReference>
<sequence length="528" mass="55811">MFDNLKDKLGSFREDAEAAADENVEEVDEDELEDADLEPDAAAESADAEAADTTSETPATEPTAAASSAVDPDAERASEQPATTESATADAAEAAGQEPATDSEPDSLDSEPESDETVRDEEAADEAAVDEDTDVDESDDVADTAAVDGDEETDADDGGRTGLGAKARSLITGSDDESESNEASLDAESAEPVEEESEEPAEPAVETEPAVDEEPVDEGSFEDDGGDEGGNSTGFGTKAKSLVKGKFVIEEDDLEGPLHELEMALLSSDVEMGVAEEILDNIRDELVGETRTFTTSTGEVVEEALRNAIYDVISVGQFDFDERIAAEDKPVTIIFTGVNGVGKTTSIAKLSRYFEERGYSSVMANGDTYRAGANQQIQEHADALDTKCISHEQGGDPAAVLYDAVEYAEANDVDVVLGDTAGRLHTDEGLMDQLEKIGRVVDPDMTLFVDEAVAGQDAVNRAREFDEAAEIDGTILTKADADSNGGAAISVAHVTGKPILFLGVGQGYEDIERFDPDEMVDRLLADDE</sequence>
<dbReference type="SUPFAM" id="SSF47364">
    <property type="entry name" value="Domain of the SRP/SRP receptor G-proteins"/>
    <property type="match status" value="1"/>
</dbReference>
<feature type="binding site" evidence="8">
    <location>
        <begin position="419"/>
        <end position="423"/>
    </location>
    <ligand>
        <name>GTP</name>
        <dbReference type="ChEBI" id="CHEBI:37565"/>
    </ligand>
</feature>
<feature type="compositionally biased region" description="Acidic residues" evidence="9">
    <location>
        <begin position="209"/>
        <end position="227"/>
    </location>
</feature>
<evidence type="ECO:0000256" key="1">
    <source>
        <dbReference type="ARBA" id="ARBA00022475"/>
    </source>
</evidence>
<dbReference type="PANTHER" id="PTHR43134:SF1">
    <property type="entry name" value="SIGNAL RECOGNITION PARTICLE RECEPTOR SUBUNIT ALPHA"/>
    <property type="match status" value="1"/>
</dbReference>
<evidence type="ECO:0000256" key="9">
    <source>
        <dbReference type="SAM" id="MobiDB-lite"/>
    </source>
</evidence>
<dbReference type="GO" id="GO:0005886">
    <property type="term" value="C:plasma membrane"/>
    <property type="evidence" value="ECO:0007669"/>
    <property type="project" value="UniProtKB-SubCell"/>
</dbReference>
<dbReference type="InterPro" id="IPR004390">
    <property type="entry name" value="SR_rcpt_FtsY"/>
</dbReference>
<feature type="compositionally biased region" description="Acidic residues" evidence="9">
    <location>
        <begin position="17"/>
        <end position="50"/>
    </location>
</feature>
<protein>
    <recommendedName>
        <fullName evidence="8">Signal recognition particle receptor FtsY</fullName>
        <shortName evidence="8">SRP receptor</shortName>
        <ecNumber evidence="8">3.6.5.4</ecNumber>
    </recommendedName>
</protein>
<proteinExistence type="inferred from homology"/>
<reference evidence="11" key="1">
    <citation type="submission" date="2022-06" db="EMBL/GenBank/DDBJ databases">
        <title>Natrinema sp. a new haloarchaeum isolate from saline soil.</title>
        <authorList>
            <person name="Strakova D."/>
            <person name="Galisteo C."/>
            <person name="Sanchez-Porro C."/>
            <person name="Ventosa A."/>
        </authorList>
    </citation>
    <scope>NUCLEOTIDE SEQUENCE</scope>
    <source>
        <strain evidence="11">S1CR25-10</strain>
    </source>
</reference>
<keyword evidence="1 8" id="KW-1003">Cell membrane</keyword>
<accession>A0A9Q4Q3K2</accession>
<keyword evidence="4 8" id="KW-0378">Hydrolase</keyword>
<dbReference type="GO" id="GO:0003924">
    <property type="term" value="F:GTPase activity"/>
    <property type="evidence" value="ECO:0007669"/>
    <property type="project" value="UniProtKB-UniRule"/>
</dbReference>
<comment type="function">
    <text evidence="8">Involved in targeting and insertion of nascent membrane proteins into the cytoplasmic membrane. Acts as a receptor for the complex formed by the signal recognition particle (SRP) and the ribosome-nascent chain (RNC).</text>
</comment>
<evidence type="ECO:0000259" key="10">
    <source>
        <dbReference type="PROSITE" id="PS00300"/>
    </source>
</evidence>
<evidence type="ECO:0000256" key="8">
    <source>
        <dbReference type="HAMAP-Rule" id="MF_00920"/>
    </source>
</evidence>
<dbReference type="InterPro" id="IPR013822">
    <property type="entry name" value="Signal_recog_particl_SRP54_hlx"/>
</dbReference>
<evidence type="ECO:0000256" key="2">
    <source>
        <dbReference type="ARBA" id="ARBA00022490"/>
    </source>
</evidence>
<feature type="binding site" evidence="8">
    <location>
        <begin position="337"/>
        <end position="344"/>
    </location>
    <ligand>
        <name>GTP</name>
        <dbReference type="ChEBI" id="CHEBI:37565"/>
    </ligand>
</feature>
<organism evidence="11 12">
    <name type="scientific">Natrinema salsiterrestre</name>
    <dbReference type="NCBI Taxonomy" id="2950540"/>
    <lineage>
        <taxon>Archaea</taxon>
        <taxon>Methanobacteriati</taxon>
        <taxon>Methanobacteriota</taxon>
        <taxon>Stenosarchaea group</taxon>
        <taxon>Halobacteria</taxon>
        <taxon>Halobacteriales</taxon>
        <taxon>Natrialbaceae</taxon>
        <taxon>Natrinema</taxon>
    </lineage>
</organism>
<dbReference type="AlphaFoldDB" id="A0A9Q4Q3K2"/>
<keyword evidence="7 8" id="KW-0675">Receptor</keyword>
<dbReference type="Proteomes" id="UP001154061">
    <property type="component" value="Unassembled WGS sequence"/>
</dbReference>
<gene>
    <name evidence="8 11" type="primary">ftsY</name>
    <name evidence="11" type="ORF">NDI89_18875</name>
</gene>
<dbReference type="InterPro" id="IPR042101">
    <property type="entry name" value="SRP54_N_sf"/>
</dbReference>
<keyword evidence="6 8" id="KW-0472">Membrane</keyword>
<dbReference type="NCBIfam" id="TIGR00064">
    <property type="entry name" value="ftsY"/>
    <property type="match status" value="1"/>
</dbReference>